<keyword evidence="3" id="KW-1185">Reference proteome</keyword>
<dbReference type="EMBL" id="SRLO01000859">
    <property type="protein sequence ID" value="TNN45223.1"/>
    <property type="molecule type" value="Genomic_DNA"/>
</dbReference>
<dbReference type="AlphaFoldDB" id="A0A4Z2FWS2"/>
<sequence>MRKTSFLSAELRISVTCLAFMASGFSHSTFFLASAKSRQALSRKRVEGHGEVVADLPRAADPPAGCHVGPRLTVVHIHVTN</sequence>
<dbReference type="Proteomes" id="UP000314294">
    <property type="component" value="Unassembled WGS sequence"/>
</dbReference>
<gene>
    <name evidence="2" type="ORF">EYF80_044576</name>
</gene>
<keyword evidence="1" id="KW-1133">Transmembrane helix</keyword>
<evidence type="ECO:0000313" key="3">
    <source>
        <dbReference type="Proteomes" id="UP000314294"/>
    </source>
</evidence>
<keyword evidence="1" id="KW-0812">Transmembrane</keyword>
<organism evidence="2 3">
    <name type="scientific">Liparis tanakae</name>
    <name type="common">Tanaka's snailfish</name>
    <dbReference type="NCBI Taxonomy" id="230148"/>
    <lineage>
        <taxon>Eukaryota</taxon>
        <taxon>Metazoa</taxon>
        <taxon>Chordata</taxon>
        <taxon>Craniata</taxon>
        <taxon>Vertebrata</taxon>
        <taxon>Euteleostomi</taxon>
        <taxon>Actinopterygii</taxon>
        <taxon>Neopterygii</taxon>
        <taxon>Teleostei</taxon>
        <taxon>Neoteleostei</taxon>
        <taxon>Acanthomorphata</taxon>
        <taxon>Eupercaria</taxon>
        <taxon>Perciformes</taxon>
        <taxon>Cottioidei</taxon>
        <taxon>Cottales</taxon>
        <taxon>Liparidae</taxon>
        <taxon>Liparis</taxon>
    </lineage>
</organism>
<evidence type="ECO:0000313" key="2">
    <source>
        <dbReference type="EMBL" id="TNN45223.1"/>
    </source>
</evidence>
<comment type="caution">
    <text evidence="2">The sequence shown here is derived from an EMBL/GenBank/DDBJ whole genome shotgun (WGS) entry which is preliminary data.</text>
</comment>
<accession>A0A4Z2FWS2</accession>
<name>A0A4Z2FWS2_9TELE</name>
<feature type="transmembrane region" description="Helical" evidence="1">
    <location>
        <begin position="12"/>
        <end position="35"/>
    </location>
</feature>
<keyword evidence="1" id="KW-0472">Membrane</keyword>
<evidence type="ECO:0000256" key="1">
    <source>
        <dbReference type="SAM" id="Phobius"/>
    </source>
</evidence>
<protein>
    <submittedName>
        <fullName evidence="2">Uncharacterized protein</fullName>
    </submittedName>
</protein>
<proteinExistence type="predicted"/>
<reference evidence="2 3" key="1">
    <citation type="submission" date="2019-03" db="EMBL/GenBank/DDBJ databases">
        <title>First draft genome of Liparis tanakae, snailfish: a comprehensive survey of snailfish specific genes.</title>
        <authorList>
            <person name="Kim W."/>
            <person name="Song I."/>
            <person name="Jeong J.-H."/>
            <person name="Kim D."/>
            <person name="Kim S."/>
            <person name="Ryu S."/>
            <person name="Song J.Y."/>
            <person name="Lee S.K."/>
        </authorList>
    </citation>
    <scope>NUCLEOTIDE SEQUENCE [LARGE SCALE GENOMIC DNA]</scope>
    <source>
        <tissue evidence="2">Muscle</tissue>
    </source>
</reference>